<feature type="region of interest" description="Disordered" evidence="1">
    <location>
        <begin position="1"/>
        <end position="20"/>
    </location>
</feature>
<evidence type="ECO:0000313" key="3">
    <source>
        <dbReference type="EMBL" id="MCQ4042040.1"/>
    </source>
</evidence>
<feature type="transmembrane region" description="Helical" evidence="2">
    <location>
        <begin position="177"/>
        <end position="198"/>
    </location>
</feature>
<feature type="transmembrane region" description="Helical" evidence="2">
    <location>
        <begin position="204"/>
        <end position="225"/>
    </location>
</feature>
<dbReference type="RefSeq" id="WP_255926045.1">
    <property type="nucleotide sequence ID" value="NZ_JANFNH010000005.1"/>
</dbReference>
<keyword evidence="4" id="KW-1185">Reference proteome</keyword>
<dbReference type="EMBL" id="JANFNH010000005">
    <property type="protein sequence ID" value="MCQ4042040.1"/>
    <property type="molecule type" value="Genomic_DNA"/>
</dbReference>
<evidence type="ECO:0008006" key="5">
    <source>
        <dbReference type="Google" id="ProtNLM"/>
    </source>
</evidence>
<accession>A0ABT1P9K6</accession>
<proteinExistence type="predicted"/>
<evidence type="ECO:0000313" key="4">
    <source>
        <dbReference type="Proteomes" id="UP001206206"/>
    </source>
</evidence>
<organism evidence="3 4">
    <name type="scientific">Streptantibioticus rubrisoli</name>
    <dbReference type="NCBI Taxonomy" id="1387313"/>
    <lineage>
        <taxon>Bacteria</taxon>
        <taxon>Bacillati</taxon>
        <taxon>Actinomycetota</taxon>
        <taxon>Actinomycetes</taxon>
        <taxon>Kitasatosporales</taxon>
        <taxon>Streptomycetaceae</taxon>
        <taxon>Streptantibioticus</taxon>
    </lineage>
</organism>
<sequence length="286" mass="30311">MRRAVDSGRGQARGRFNGSADAPPTIAVELSPSTRILMGTVLAVVASAVGLGLMLSAGAGVRGFLDYFAGVISLVALTGAVLWGVITTDTAFLGPRSRLWAQGMHRGLGVVSLGFLMLHVGIKISEQHISLIDAFLPIGFSARGVLIAAGVVAAYLLVLAVGTGVARRAFAARRHPVRWRILHAGSYVSWLAALVHGLKAGRPAAWWVTASYIACMIAVTAVVAVRMSGPARQERAPSIRRPPLGPTGRRRAGGRRRRADRRMRVMADVPYLSAPEAPGAWSEGRR</sequence>
<feature type="compositionally biased region" description="Basic residues" evidence="1">
    <location>
        <begin position="248"/>
        <end position="261"/>
    </location>
</feature>
<protein>
    <recommendedName>
        <fullName evidence="5">Ferric oxidoreductase domain-containing protein</fullName>
    </recommendedName>
</protein>
<name>A0ABT1P9K6_9ACTN</name>
<feature type="region of interest" description="Disordered" evidence="1">
    <location>
        <begin position="233"/>
        <end position="262"/>
    </location>
</feature>
<feature type="transmembrane region" description="Helical" evidence="2">
    <location>
        <begin position="36"/>
        <end position="61"/>
    </location>
</feature>
<feature type="transmembrane region" description="Helical" evidence="2">
    <location>
        <begin position="145"/>
        <end position="165"/>
    </location>
</feature>
<reference evidence="3 4" key="1">
    <citation type="submission" date="2022-06" db="EMBL/GenBank/DDBJ databases">
        <title>Draft genome sequence of type strain Streptomyces rubrisoli DSM 42083.</title>
        <authorList>
            <person name="Duangmal K."/>
            <person name="Klaysubun C."/>
        </authorList>
    </citation>
    <scope>NUCLEOTIDE SEQUENCE [LARGE SCALE GENOMIC DNA]</scope>
    <source>
        <strain evidence="3 4">DSM 42083</strain>
    </source>
</reference>
<evidence type="ECO:0000256" key="2">
    <source>
        <dbReference type="SAM" id="Phobius"/>
    </source>
</evidence>
<evidence type="ECO:0000256" key="1">
    <source>
        <dbReference type="SAM" id="MobiDB-lite"/>
    </source>
</evidence>
<comment type="caution">
    <text evidence="3">The sequence shown here is derived from an EMBL/GenBank/DDBJ whole genome shotgun (WGS) entry which is preliminary data.</text>
</comment>
<keyword evidence="2" id="KW-0812">Transmembrane</keyword>
<dbReference type="Proteomes" id="UP001206206">
    <property type="component" value="Unassembled WGS sequence"/>
</dbReference>
<gene>
    <name evidence="3" type="ORF">NON19_08340</name>
</gene>
<keyword evidence="2" id="KW-1133">Transmembrane helix</keyword>
<keyword evidence="2" id="KW-0472">Membrane</keyword>
<feature type="transmembrane region" description="Helical" evidence="2">
    <location>
        <begin position="67"/>
        <end position="86"/>
    </location>
</feature>
<feature type="transmembrane region" description="Helical" evidence="2">
    <location>
        <begin position="107"/>
        <end position="125"/>
    </location>
</feature>